<keyword evidence="5 12" id="KW-0732">Signal</keyword>
<dbReference type="Proteomes" id="UP000652761">
    <property type="component" value="Unassembled WGS sequence"/>
</dbReference>
<feature type="domain" description="X8" evidence="13">
    <location>
        <begin position="390"/>
        <end position="474"/>
    </location>
</feature>
<evidence type="ECO:0000256" key="11">
    <source>
        <dbReference type="RuleBase" id="RU004335"/>
    </source>
</evidence>
<protein>
    <recommendedName>
        <fullName evidence="13">X8 domain-containing protein</fullName>
    </recommendedName>
</protein>
<name>A0A843TAN9_COLES</name>
<proteinExistence type="inferred from homology"/>
<organism evidence="14 15">
    <name type="scientific">Colocasia esculenta</name>
    <name type="common">Wild taro</name>
    <name type="synonym">Arum esculentum</name>
    <dbReference type="NCBI Taxonomy" id="4460"/>
    <lineage>
        <taxon>Eukaryota</taxon>
        <taxon>Viridiplantae</taxon>
        <taxon>Streptophyta</taxon>
        <taxon>Embryophyta</taxon>
        <taxon>Tracheophyta</taxon>
        <taxon>Spermatophyta</taxon>
        <taxon>Magnoliopsida</taxon>
        <taxon>Liliopsida</taxon>
        <taxon>Araceae</taxon>
        <taxon>Aroideae</taxon>
        <taxon>Colocasieae</taxon>
        <taxon>Colocasia</taxon>
    </lineage>
</organism>
<evidence type="ECO:0000256" key="8">
    <source>
        <dbReference type="ARBA" id="ARBA00023157"/>
    </source>
</evidence>
<dbReference type="GO" id="GO:0004553">
    <property type="term" value="F:hydrolase activity, hydrolyzing O-glycosyl compounds"/>
    <property type="evidence" value="ECO:0007669"/>
    <property type="project" value="InterPro"/>
</dbReference>
<feature type="chain" id="PRO_5032826000" description="X8 domain-containing protein" evidence="12">
    <location>
        <begin position="26"/>
        <end position="567"/>
    </location>
</feature>
<reference evidence="14" key="1">
    <citation type="submission" date="2017-07" db="EMBL/GenBank/DDBJ databases">
        <title>Taro Niue Genome Assembly and Annotation.</title>
        <authorList>
            <person name="Atibalentja N."/>
            <person name="Keating K."/>
            <person name="Fields C.J."/>
        </authorList>
    </citation>
    <scope>NUCLEOTIDE SEQUENCE</scope>
    <source>
        <strain evidence="14">Niue_2</strain>
        <tissue evidence="14">Leaf</tissue>
    </source>
</reference>
<dbReference type="InterPro" id="IPR012946">
    <property type="entry name" value="X8"/>
</dbReference>
<evidence type="ECO:0000259" key="13">
    <source>
        <dbReference type="SMART" id="SM00768"/>
    </source>
</evidence>
<evidence type="ECO:0000256" key="4">
    <source>
        <dbReference type="ARBA" id="ARBA00022622"/>
    </source>
</evidence>
<dbReference type="SUPFAM" id="SSF51445">
    <property type="entry name" value="(Trans)glycosidases"/>
    <property type="match status" value="1"/>
</dbReference>
<keyword evidence="4" id="KW-0449">Lipoprotein</keyword>
<dbReference type="InterPro" id="IPR000490">
    <property type="entry name" value="Glyco_hydro_17"/>
</dbReference>
<accession>A0A843TAN9</accession>
<evidence type="ECO:0000256" key="7">
    <source>
        <dbReference type="ARBA" id="ARBA00023136"/>
    </source>
</evidence>
<dbReference type="PANTHER" id="PTHR32227">
    <property type="entry name" value="GLUCAN ENDO-1,3-BETA-GLUCOSIDASE BG1-RELATED-RELATED"/>
    <property type="match status" value="1"/>
</dbReference>
<gene>
    <name evidence="14" type="ORF">Taro_000437</name>
</gene>
<dbReference type="InterPro" id="IPR017853">
    <property type="entry name" value="GH"/>
</dbReference>
<feature type="signal peptide" evidence="12">
    <location>
        <begin position="1"/>
        <end position="25"/>
    </location>
</feature>
<dbReference type="Pfam" id="PF00332">
    <property type="entry name" value="Glyco_hydro_17"/>
    <property type="match status" value="2"/>
</dbReference>
<dbReference type="PROSITE" id="PS00555">
    <property type="entry name" value="ICOSAH_VIR_COAT_S"/>
    <property type="match status" value="1"/>
</dbReference>
<keyword evidence="8" id="KW-1015">Disulfide bond</keyword>
<sequence>MALSSYYRSFSFLLLFVTSISTAAGGLLGVDYGRDASNIIPPQRVVELLKTNGIGAAAIYDDDVGVIQAFRDSGIKLTISLRNEKLADAARDPNYAGTWVREHVGNFFPATQIEAIAVGNEVLDKRLDLAQYLLPAMQNVYNAVNNLGYADRIKISTPVAFSAVSVSFPPSQGRFRDDLKNLARQLLDFLQRTGSYFMVNLYPFITYRDVPNIDLDYFLGQPNYPGVRDTANGLIYKRLLDAQIDATYTAMADLGFGVSDTPTSTTVGASLQSGVKRKIAVKETGCPNCSRRPRRNQVTTAGGILNTSLAEKGCSLGNAQTYNRNLVERMLSGQTGTPLFPNSDMDVYIFSLFNEDLKGGGESEKSFGLFYSDGTPVYDMPSFSAAGRSSWCVANPAVGQQRMQAALDWACGQGGADCGPIQPGSACYEPNTVEAHASYAMNSYYQKRGRGAGTCDFSGVGQIVYQRPRQLCEVGRNSWCVANPAVGQQRMQAALDWACGQGGADCKPIQPGATCYEPNTVEAHASYAMNSYYQQRRHAARSCDFNGAGQIIFERPSFGNCDFPSSK</sequence>
<dbReference type="EMBL" id="NMUH01000008">
    <property type="protein sequence ID" value="MQL68115.1"/>
    <property type="molecule type" value="Genomic_DNA"/>
</dbReference>
<dbReference type="InterPro" id="IPR044965">
    <property type="entry name" value="Glyco_hydro_17_plant"/>
</dbReference>
<evidence type="ECO:0000313" key="15">
    <source>
        <dbReference type="Proteomes" id="UP000652761"/>
    </source>
</evidence>
<keyword evidence="9" id="KW-0325">Glycoprotein</keyword>
<evidence type="ECO:0000313" key="14">
    <source>
        <dbReference type="EMBL" id="MQL68115.1"/>
    </source>
</evidence>
<dbReference type="OrthoDB" id="421038at2759"/>
<evidence type="ECO:0000256" key="6">
    <source>
        <dbReference type="ARBA" id="ARBA00022801"/>
    </source>
</evidence>
<keyword evidence="15" id="KW-1185">Reference proteome</keyword>
<dbReference type="GO" id="GO:0098552">
    <property type="term" value="C:side of membrane"/>
    <property type="evidence" value="ECO:0007669"/>
    <property type="project" value="UniProtKB-KW"/>
</dbReference>
<evidence type="ECO:0000256" key="1">
    <source>
        <dbReference type="ARBA" id="ARBA00004609"/>
    </source>
</evidence>
<feature type="domain" description="X8" evidence="13">
    <location>
        <begin position="478"/>
        <end position="563"/>
    </location>
</feature>
<evidence type="ECO:0000256" key="3">
    <source>
        <dbReference type="ARBA" id="ARBA00022475"/>
    </source>
</evidence>
<evidence type="ECO:0000256" key="10">
    <source>
        <dbReference type="ARBA" id="ARBA00023295"/>
    </source>
</evidence>
<dbReference type="SMART" id="SM00768">
    <property type="entry name" value="X8"/>
    <property type="match status" value="2"/>
</dbReference>
<evidence type="ECO:0000256" key="9">
    <source>
        <dbReference type="ARBA" id="ARBA00023180"/>
    </source>
</evidence>
<evidence type="ECO:0000256" key="5">
    <source>
        <dbReference type="ARBA" id="ARBA00022729"/>
    </source>
</evidence>
<comment type="similarity">
    <text evidence="2 11">Belongs to the glycosyl hydrolase 17 family.</text>
</comment>
<dbReference type="Gene3D" id="3.20.20.80">
    <property type="entry name" value="Glycosidases"/>
    <property type="match status" value="1"/>
</dbReference>
<keyword evidence="7" id="KW-0472">Membrane</keyword>
<comment type="caution">
    <text evidence="14">The sequence shown here is derived from an EMBL/GenBank/DDBJ whole genome shotgun (WGS) entry which is preliminary data.</text>
</comment>
<evidence type="ECO:0000256" key="12">
    <source>
        <dbReference type="SAM" id="SignalP"/>
    </source>
</evidence>
<dbReference type="AlphaFoldDB" id="A0A843TAN9"/>
<dbReference type="GO" id="GO:0005975">
    <property type="term" value="P:carbohydrate metabolic process"/>
    <property type="evidence" value="ECO:0007669"/>
    <property type="project" value="InterPro"/>
</dbReference>
<dbReference type="FunFam" id="1.20.58.1040:FF:000001">
    <property type="entry name" value="Glucan endo-1,3-beta-glucosidase 4"/>
    <property type="match status" value="2"/>
</dbReference>
<keyword evidence="10" id="KW-0326">Glycosidase</keyword>
<dbReference type="GO" id="GO:0009506">
    <property type="term" value="C:plasmodesma"/>
    <property type="evidence" value="ECO:0007669"/>
    <property type="project" value="UniProtKB-ARBA"/>
</dbReference>
<evidence type="ECO:0000256" key="2">
    <source>
        <dbReference type="ARBA" id="ARBA00008773"/>
    </source>
</evidence>
<keyword evidence="3" id="KW-1003">Cell membrane</keyword>
<keyword evidence="6" id="KW-0378">Hydrolase</keyword>
<comment type="subcellular location">
    <subcellularLocation>
        <location evidence="1">Cell membrane</location>
        <topology evidence="1">Lipid-anchor</topology>
        <topology evidence="1">GPI-anchor</topology>
    </subcellularLocation>
</comment>
<dbReference type="GO" id="GO:0005886">
    <property type="term" value="C:plasma membrane"/>
    <property type="evidence" value="ECO:0007669"/>
    <property type="project" value="UniProtKB-SubCell"/>
</dbReference>
<dbReference type="Gene3D" id="1.20.58.1040">
    <property type="match status" value="2"/>
</dbReference>
<dbReference type="Pfam" id="PF07983">
    <property type="entry name" value="X8"/>
    <property type="match status" value="2"/>
</dbReference>
<keyword evidence="4" id="KW-0336">GPI-anchor</keyword>